<comment type="caution">
    <text evidence="6">The sequence shown here is derived from an EMBL/GenBank/DDBJ whole genome shotgun (WGS) entry which is preliminary data.</text>
</comment>
<dbReference type="AlphaFoldDB" id="A0A354YZ83"/>
<protein>
    <submittedName>
        <fullName evidence="6">LysR family transcriptional regulator</fullName>
    </submittedName>
</protein>
<dbReference type="STRING" id="378794.GCA_001570625_02039"/>
<evidence type="ECO:0000256" key="2">
    <source>
        <dbReference type="ARBA" id="ARBA00023015"/>
    </source>
</evidence>
<dbReference type="Pfam" id="PF00126">
    <property type="entry name" value="HTH_1"/>
    <property type="match status" value="1"/>
</dbReference>
<dbReference type="CDD" id="cd08420">
    <property type="entry name" value="PBP2_CysL_like"/>
    <property type="match status" value="1"/>
</dbReference>
<dbReference type="FunFam" id="1.10.10.10:FF:000001">
    <property type="entry name" value="LysR family transcriptional regulator"/>
    <property type="match status" value="1"/>
</dbReference>
<dbReference type="InterPro" id="IPR047788">
    <property type="entry name" value="LysR-like_Sec_metab"/>
</dbReference>
<evidence type="ECO:0000256" key="1">
    <source>
        <dbReference type="ARBA" id="ARBA00009437"/>
    </source>
</evidence>
<proteinExistence type="inferred from homology"/>
<gene>
    <name evidence="6" type="ORF">DDZ44_08835</name>
</gene>
<keyword evidence="2" id="KW-0805">Transcription regulation</keyword>
<dbReference type="InterPro" id="IPR000847">
    <property type="entry name" value="LysR_HTH_N"/>
</dbReference>
<dbReference type="GO" id="GO:0003700">
    <property type="term" value="F:DNA-binding transcription factor activity"/>
    <property type="evidence" value="ECO:0007669"/>
    <property type="project" value="InterPro"/>
</dbReference>
<evidence type="ECO:0000256" key="4">
    <source>
        <dbReference type="ARBA" id="ARBA00023163"/>
    </source>
</evidence>
<keyword evidence="4" id="KW-0804">Transcription</keyword>
<dbReference type="InterPro" id="IPR005119">
    <property type="entry name" value="LysR_subst-bd"/>
</dbReference>
<dbReference type="PANTHER" id="PTHR30126">
    <property type="entry name" value="HTH-TYPE TRANSCRIPTIONAL REGULATOR"/>
    <property type="match status" value="1"/>
</dbReference>
<dbReference type="Gene3D" id="1.10.10.10">
    <property type="entry name" value="Winged helix-like DNA-binding domain superfamily/Winged helix DNA-binding domain"/>
    <property type="match status" value="1"/>
</dbReference>
<evidence type="ECO:0000313" key="6">
    <source>
        <dbReference type="EMBL" id="HBK54026.1"/>
    </source>
</evidence>
<feature type="domain" description="HTH lysR-type" evidence="5">
    <location>
        <begin position="1"/>
        <end position="58"/>
    </location>
</feature>
<comment type="similarity">
    <text evidence="1">Belongs to the LysR transcriptional regulatory family.</text>
</comment>
<evidence type="ECO:0000313" key="7">
    <source>
        <dbReference type="Proteomes" id="UP000263273"/>
    </source>
</evidence>
<name>A0A354YZ83_9FIRM</name>
<dbReference type="RefSeq" id="WP_061214485.1">
    <property type="nucleotide sequence ID" value="NZ_DCDX01000013.1"/>
</dbReference>
<organism evidence="6 7">
    <name type="scientific">Syntrophomonas wolfei</name>
    <dbReference type="NCBI Taxonomy" id="863"/>
    <lineage>
        <taxon>Bacteria</taxon>
        <taxon>Bacillati</taxon>
        <taxon>Bacillota</taxon>
        <taxon>Clostridia</taxon>
        <taxon>Eubacteriales</taxon>
        <taxon>Syntrophomonadaceae</taxon>
        <taxon>Syntrophomonas</taxon>
    </lineage>
</organism>
<dbReference type="Proteomes" id="UP000263273">
    <property type="component" value="Unassembled WGS sequence"/>
</dbReference>
<dbReference type="PRINTS" id="PR00039">
    <property type="entry name" value="HTHLYSR"/>
</dbReference>
<dbReference type="InterPro" id="IPR036390">
    <property type="entry name" value="WH_DNA-bd_sf"/>
</dbReference>
<evidence type="ECO:0000256" key="3">
    <source>
        <dbReference type="ARBA" id="ARBA00023125"/>
    </source>
</evidence>
<dbReference type="InterPro" id="IPR036388">
    <property type="entry name" value="WH-like_DNA-bd_sf"/>
</dbReference>
<evidence type="ECO:0000259" key="5">
    <source>
        <dbReference type="PROSITE" id="PS50931"/>
    </source>
</evidence>
<dbReference type="NCBIfam" id="NF040786">
    <property type="entry name" value="LysR_Sec_metab"/>
    <property type="match status" value="1"/>
</dbReference>
<dbReference type="GO" id="GO:0000976">
    <property type="term" value="F:transcription cis-regulatory region binding"/>
    <property type="evidence" value="ECO:0007669"/>
    <property type="project" value="TreeGrafter"/>
</dbReference>
<accession>A0A354YZ83</accession>
<dbReference type="SUPFAM" id="SSF46785">
    <property type="entry name" value="Winged helix' DNA-binding domain"/>
    <property type="match status" value="1"/>
</dbReference>
<dbReference type="SUPFAM" id="SSF53850">
    <property type="entry name" value="Periplasmic binding protein-like II"/>
    <property type="match status" value="1"/>
</dbReference>
<dbReference type="Pfam" id="PF03466">
    <property type="entry name" value="LysR_substrate"/>
    <property type="match status" value="1"/>
</dbReference>
<keyword evidence="3" id="KW-0238">DNA-binding</keyword>
<dbReference type="PANTHER" id="PTHR30126:SF40">
    <property type="entry name" value="HTH-TYPE TRANSCRIPTIONAL REGULATOR GLTR"/>
    <property type="match status" value="1"/>
</dbReference>
<reference evidence="6 7" key="1">
    <citation type="journal article" date="2018" name="Nat. Biotechnol.">
        <title>A standardized bacterial taxonomy based on genome phylogeny substantially revises the tree of life.</title>
        <authorList>
            <person name="Parks D.H."/>
            <person name="Chuvochina M."/>
            <person name="Waite D.W."/>
            <person name="Rinke C."/>
            <person name="Skarshewski A."/>
            <person name="Chaumeil P.A."/>
            <person name="Hugenholtz P."/>
        </authorList>
    </citation>
    <scope>NUCLEOTIDE SEQUENCE [LARGE SCALE GENOMIC DNA]</scope>
    <source>
        <strain evidence="6">UBA10948</strain>
    </source>
</reference>
<dbReference type="PROSITE" id="PS50931">
    <property type="entry name" value="HTH_LYSR"/>
    <property type="match status" value="1"/>
</dbReference>
<dbReference type="Gene3D" id="3.40.190.290">
    <property type="match status" value="1"/>
</dbReference>
<sequence length="295" mass="33826">MNLNLFKTYVRVVETKNLSKTAEEFGLSQPAVTKQIQSLEDYYGVLLLERAGRRLKPTEAGETLYQYAREIIKLLEKTDNIMETVVESKKGNLYLGASTIPGQYILPDYIKRFSDSFPYINITLDIGDTEKIFKKVAERELDIGLVGGWLSNRKVEGFQWLQDELLLVVPENHHLMGRDEVSIEELLHEKWIFREKGSGTRKATEELLNNHGIKKEDLHVGMEAGSTEAVLASVESGMGISIVSNWAIKKTDPHRRIRSLKIDDPGATRFFYIIYPRQKSRRKAVESFLDFIKEE</sequence>
<dbReference type="EMBL" id="DNZF01000193">
    <property type="protein sequence ID" value="HBK54026.1"/>
    <property type="molecule type" value="Genomic_DNA"/>
</dbReference>